<dbReference type="GO" id="GO:0046872">
    <property type="term" value="F:metal ion binding"/>
    <property type="evidence" value="ECO:0007669"/>
    <property type="project" value="UniProtKB-UniRule"/>
</dbReference>
<comment type="cofactor">
    <cofactor evidence="2">
        <name>Mg(2+)</name>
        <dbReference type="ChEBI" id="CHEBI:18420"/>
    </cofactor>
</comment>
<comment type="caution">
    <text evidence="5">The sequence shown here is derived from an EMBL/GenBank/DDBJ whole genome shotgun (WGS) entry which is preliminary data.</text>
</comment>
<dbReference type="GO" id="GO:0005634">
    <property type="term" value="C:nucleus"/>
    <property type="evidence" value="ECO:0007669"/>
    <property type="project" value="UniProtKB-SubCell"/>
</dbReference>
<comment type="function">
    <text evidence="2">Interacts with EME1 to form a DNA structure-specific endonuclease with substrate preference for branched DNA structures with a 5'-end at the branch nick. Typical substrates include 3'-flap structures, D-loops, replication forks and nicked Holliday junctions. May be required in mitosis for the processing of stalled or collapsed replication fork intermediates. May be required in meiosis for the repair of meiosis-specific double strand breaks subsequent to single-end invasion (SEI).</text>
</comment>
<keyword evidence="2" id="KW-0233">DNA recombination</keyword>
<name>A0A422Q840_9TRYP</name>
<dbReference type="InterPro" id="IPR011335">
    <property type="entry name" value="Restrct_endonuc-II-like"/>
</dbReference>
<proteinExistence type="inferred from homology"/>
<dbReference type="EMBL" id="MKKU01000056">
    <property type="protein sequence ID" value="RNF26126.1"/>
    <property type="molecule type" value="Genomic_DNA"/>
</dbReference>
<keyword evidence="6" id="KW-1185">Reference proteome</keyword>
<dbReference type="InterPro" id="IPR003034">
    <property type="entry name" value="SAP_dom"/>
</dbReference>
<dbReference type="InterPro" id="IPR033309">
    <property type="entry name" value="Mus81"/>
</dbReference>
<dbReference type="PANTHER" id="PTHR13451">
    <property type="entry name" value="CLASS II CROSSOVER JUNCTION ENDONUCLEASE MUS81"/>
    <property type="match status" value="1"/>
</dbReference>
<dbReference type="PANTHER" id="PTHR13451:SF0">
    <property type="entry name" value="CROSSOVER JUNCTION ENDONUCLEASE MUS81"/>
    <property type="match status" value="1"/>
</dbReference>
<dbReference type="SMART" id="SM00891">
    <property type="entry name" value="ERCC4"/>
    <property type="match status" value="1"/>
</dbReference>
<dbReference type="GO" id="GO:0000727">
    <property type="term" value="P:double-strand break repair via break-induced replication"/>
    <property type="evidence" value="ECO:0007669"/>
    <property type="project" value="UniProtKB-UniRule"/>
</dbReference>
<dbReference type="GO" id="GO:0008821">
    <property type="term" value="F:crossover junction DNA endonuclease activity"/>
    <property type="evidence" value="ECO:0007669"/>
    <property type="project" value="UniProtKB-UniRule"/>
</dbReference>
<dbReference type="AlphaFoldDB" id="A0A422Q840"/>
<gene>
    <name evidence="5" type="ORF">Tco025E_01609</name>
</gene>
<keyword evidence="2" id="KW-0460">Magnesium</keyword>
<protein>
    <recommendedName>
        <fullName evidence="2">Crossover junction endonuclease MUS81</fullName>
        <ecNumber evidence="2">3.1.22.-</ecNumber>
    </recommendedName>
</protein>
<feature type="domain" description="SAP" evidence="4">
    <location>
        <begin position="173"/>
        <end position="207"/>
    </location>
</feature>
<evidence type="ECO:0000256" key="3">
    <source>
        <dbReference type="SAM" id="MobiDB-lite"/>
    </source>
</evidence>
<feature type="region of interest" description="Disordered" evidence="3">
    <location>
        <begin position="73"/>
        <end position="96"/>
    </location>
</feature>
<dbReference type="GO" id="GO:0048257">
    <property type="term" value="F:3'-flap endonuclease activity"/>
    <property type="evidence" value="ECO:0007669"/>
    <property type="project" value="TreeGrafter"/>
</dbReference>
<keyword evidence="1 2" id="KW-0378">Hydrolase</keyword>
<comment type="subunit">
    <text evidence="2">Interacts with EME1.</text>
</comment>
<evidence type="ECO:0000256" key="2">
    <source>
        <dbReference type="RuleBase" id="RU369042"/>
    </source>
</evidence>
<dbReference type="CDD" id="cd20074">
    <property type="entry name" value="XPF_nuclease_Mus81"/>
    <property type="match status" value="1"/>
</dbReference>
<evidence type="ECO:0000259" key="4">
    <source>
        <dbReference type="PROSITE" id="PS50800"/>
    </source>
</evidence>
<comment type="subcellular location">
    <subcellularLocation>
        <location evidence="2">Nucleus</location>
    </subcellularLocation>
</comment>
<keyword evidence="2" id="KW-0227">DNA damage</keyword>
<dbReference type="InterPro" id="IPR006166">
    <property type="entry name" value="ERCC4_domain"/>
</dbReference>
<keyword evidence="2" id="KW-0539">Nucleus</keyword>
<dbReference type="GO" id="GO:0006308">
    <property type="term" value="P:DNA catabolic process"/>
    <property type="evidence" value="ECO:0007669"/>
    <property type="project" value="UniProtKB-UniRule"/>
</dbReference>
<dbReference type="RefSeq" id="XP_029231332.1">
    <property type="nucleotide sequence ID" value="XM_029368547.1"/>
</dbReference>
<evidence type="ECO:0000313" key="5">
    <source>
        <dbReference type="EMBL" id="RNF26126.1"/>
    </source>
</evidence>
<dbReference type="GO" id="GO:0003677">
    <property type="term" value="F:DNA binding"/>
    <property type="evidence" value="ECO:0007669"/>
    <property type="project" value="UniProtKB-UniRule"/>
</dbReference>
<dbReference type="OrthoDB" id="5963188at2759"/>
<dbReference type="InterPro" id="IPR047416">
    <property type="entry name" value="XPF_nuclease_Mus81"/>
</dbReference>
<accession>A0A422Q840</accession>
<dbReference type="Pfam" id="PF02732">
    <property type="entry name" value="ERCC4"/>
    <property type="match status" value="1"/>
</dbReference>
<feature type="compositionally biased region" description="Low complexity" evidence="3">
    <location>
        <begin position="218"/>
        <end position="230"/>
    </location>
</feature>
<feature type="region of interest" description="Disordered" evidence="3">
    <location>
        <begin position="209"/>
        <end position="281"/>
    </location>
</feature>
<dbReference type="GO" id="GO:0048476">
    <property type="term" value="C:Holliday junction resolvase complex"/>
    <property type="evidence" value="ECO:0007669"/>
    <property type="project" value="UniProtKB-UniRule"/>
</dbReference>
<keyword evidence="2" id="KW-0255">Endonuclease</keyword>
<sequence length="609" mass="65339">MSDRCLTHNERLARHMERASPGRFAEFCAALRRYPLPVTSGAAATVLRGGSADAVRAVDAYCCAPQQRRQAPACGGTEVDVTSPPPGPSGGNDRTAAVPSPFRCLKLRRLEGGASLPWPLRRGGSADGSALRADDSDFLFTLLGPSCPPGGELRTGCLSPPVTRRGAGAQPMVQQLGLREARSRCASLGLLTAGTKKVLLARLRRHDVAQRAGPPAQPERVGGVQPQQPVEGGGAGGAPPRRFTSTHEEQLGHSQRLRTPFRSPSAGRQPPSPSPSGGQLQARRLVGTPQEFVAALMHEARRETGGGGPLAPLASGETAVQWQWRVLVDNRERIHGAHENVMKAFATAGVPAASCTLPCGDFLLGIDVPGGACGSHGTHPTAQEMSNPGAIHPAAAAVEGEDAPARNLFPVVVERKTVKDLCASIATPRYYEQRRLLSASPFRSVVWVVEGSTEQLRPDERRRVLSACASLAVVSRFRVIRTRHLKDTVSWLHSLGAAYVTALAKAAGGDARRPQLADFTACISVAARIKRALRARTTFPRMLMCVRGCSSGLATRLACKYGSLLQLWRRLRRYGREACDADLEVRRLSSAQRDVYVRLTEFLLAEEYC</sequence>
<dbReference type="Proteomes" id="UP000284403">
    <property type="component" value="Unassembled WGS sequence"/>
</dbReference>
<dbReference type="SUPFAM" id="SSF52980">
    <property type="entry name" value="Restriction endonuclease-like"/>
    <property type="match status" value="1"/>
</dbReference>
<keyword evidence="2" id="KW-0234">DNA repair</keyword>
<comment type="similarity">
    <text evidence="2">Belongs to the XPF family.</text>
</comment>
<feature type="compositionally biased region" description="Low complexity" evidence="3">
    <location>
        <begin position="262"/>
        <end position="279"/>
    </location>
</feature>
<evidence type="ECO:0000313" key="6">
    <source>
        <dbReference type="Proteomes" id="UP000284403"/>
    </source>
</evidence>
<organism evidence="5 6">
    <name type="scientific">Trypanosoma conorhini</name>
    <dbReference type="NCBI Taxonomy" id="83891"/>
    <lineage>
        <taxon>Eukaryota</taxon>
        <taxon>Discoba</taxon>
        <taxon>Euglenozoa</taxon>
        <taxon>Kinetoplastea</taxon>
        <taxon>Metakinetoplastina</taxon>
        <taxon>Trypanosomatida</taxon>
        <taxon>Trypanosomatidae</taxon>
        <taxon>Trypanosoma</taxon>
    </lineage>
</organism>
<dbReference type="Gene3D" id="3.40.50.10130">
    <property type="match status" value="1"/>
</dbReference>
<dbReference type="GeneID" id="40315220"/>
<keyword evidence="2" id="KW-0479">Metal-binding</keyword>
<dbReference type="GO" id="GO:0000712">
    <property type="term" value="P:resolution of meiotic recombination intermediates"/>
    <property type="evidence" value="ECO:0007669"/>
    <property type="project" value="TreeGrafter"/>
</dbReference>
<dbReference type="GO" id="GO:0031573">
    <property type="term" value="P:mitotic intra-S DNA damage checkpoint signaling"/>
    <property type="evidence" value="ECO:0007669"/>
    <property type="project" value="TreeGrafter"/>
</dbReference>
<dbReference type="PROSITE" id="PS50800">
    <property type="entry name" value="SAP"/>
    <property type="match status" value="1"/>
</dbReference>
<reference evidence="5 6" key="1">
    <citation type="journal article" date="2018" name="BMC Genomics">
        <title>Genomic comparison of Trypanosoma conorhini and Trypanosoma rangeli to Trypanosoma cruzi strains of high and low virulence.</title>
        <authorList>
            <person name="Bradwell K.R."/>
            <person name="Koparde V.N."/>
            <person name="Matveyev A.V."/>
            <person name="Serrano M.G."/>
            <person name="Alves J.M."/>
            <person name="Parikh H."/>
            <person name="Huang B."/>
            <person name="Lee V."/>
            <person name="Espinosa-Alvarez O."/>
            <person name="Ortiz P.A."/>
            <person name="Costa-Martins A.G."/>
            <person name="Teixeira M.M."/>
            <person name="Buck G.A."/>
        </authorList>
    </citation>
    <scope>NUCLEOTIDE SEQUENCE [LARGE SCALE GENOMIC DNA]</scope>
    <source>
        <strain evidence="5 6">025E</strain>
    </source>
</reference>
<evidence type="ECO:0000256" key="1">
    <source>
        <dbReference type="ARBA" id="ARBA00022801"/>
    </source>
</evidence>
<keyword evidence="2" id="KW-0540">Nuclease</keyword>
<dbReference type="EC" id="3.1.22.-" evidence="2"/>